<evidence type="ECO:0008006" key="4">
    <source>
        <dbReference type="Google" id="ProtNLM"/>
    </source>
</evidence>
<dbReference type="Proteomes" id="UP000251842">
    <property type="component" value="Chromosome"/>
</dbReference>
<keyword evidence="3" id="KW-1185">Reference proteome</keyword>
<feature type="chain" id="PRO_5016682802" description="Lipoprotein" evidence="1">
    <location>
        <begin position="22"/>
        <end position="139"/>
    </location>
</feature>
<accession>A0A344J7A8</accession>
<organism evidence="2 3">
    <name type="scientific">Solilutibacter oculi</name>
    <dbReference type="NCBI Taxonomy" id="2698682"/>
    <lineage>
        <taxon>Bacteria</taxon>
        <taxon>Pseudomonadati</taxon>
        <taxon>Pseudomonadota</taxon>
        <taxon>Gammaproteobacteria</taxon>
        <taxon>Lysobacterales</taxon>
        <taxon>Lysobacteraceae</taxon>
        <taxon>Solilutibacter</taxon>
    </lineage>
</organism>
<keyword evidence="1" id="KW-0732">Signal</keyword>
<reference evidence="3" key="1">
    <citation type="submission" date="2018-05" db="EMBL/GenBank/DDBJ databases">
        <title>Luteimonas pekinense sp. nov., isolated from human Meibomian gland secretions, Beijing, China.</title>
        <authorList>
            <person name="Wen T."/>
            <person name="Bai H."/>
            <person name="Lv H."/>
        </authorList>
    </citation>
    <scope>NUCLEOTIDE SEQUENCE [LARGE SCALE GENOMIC DNA]</scope>
    <source>
        <strain evidence="3">83-4</strain>
    </source>
</reference>
<dbReference type="PROSITE" id="PS51257">
    <property type="entry name" value="PROKAR_LIPOPROTEIN"/>
    <property type="match status" value="1"/>
</dbReference>
<dbReference type="KEGG" id="lue:DCD74_09715"/>
<sequence length="139" mass="15523">MRTMRLLLIPVLIWLAACASAGTGKQLGALEQAQYAYSAAVRWGDLDGAWGQLDPAYKAAHPLTAIERERYAQVQVTGYKPLTSESPGEGLSMRLIEIGVVNRNTMTERTVRYEERWRYDAASKTWVVTSGLPDYWGGR</sequence>
<protein>
    <recommendedName>
        <fullName evidence="4">Lipoprotein</fullName>
    </recommendedName>
</protein>
<feature type="signal peptide" evidence="1">
    <location>
        <begin position="1"/>
        <end position="21"/>
    </location>
</feature>
<dbReference type="EMBL" id="CP029556">
    <property type="protein sequence ID" value="AXA84918.1"/>
    <property type="molecule type" value="Genomic_DNA"/>
</dbReference>
<evidence type="ECO:0000313" key="2">
    <source>
        <dbReference type="EMBL" id="AXA84918.1"/>
    </source>
</evidence>
<dbReference type="RefSeq" id="WP_112927130.1">
    <property type="nucleotide sequence ID" value="NZ_CP029556.1"/>
</dbReference>
<evidence type="ECO:0000313" key="3">
    <source>
        <dbReference type="Proteomes" id="UP000251842"/>
    </source>
</evidence>
<dbReference type="AlphaFoldDB" id="A0A344J7A8"/>
<name>A0A344J7A8_9GAMM</name>
<gene>
    <name evidence="2" type="ORF">DCD74_09715</name>
</gene>
<dbReference type="OrthoDB" id="6196416at2"/>
<evidence type="ECO:0000256" key="1">
    <source>
        <dbReference type="SAM" id="SignalP"/>
    </source>
</evidence>
<proteinExistence type="predicted"/>